<dbReference type="PRINTS" id="PR00447">
    <property type="entry name" value="NATRESASSCMP"/>
</dbReference>
<feature type="transmembrane region" description="Helical" evidence="6">
    <location>
        <begin position="67"/>
        <end position="92"/>
    </location>
</feature>
<dbReference type="GO" id="GO:0015086">
    <property type="term" value="F:cadmium ion transmembrane transporter activity"/>
    <property type="evidence" value="ECO:0007669"/>
    <property type="project" value="TreeGrafter"/>
</dbReference>
<name>A0A9Q3BQZ4_9BASI</name>
<dbReference type="AlphaFoldDB" id="A0A9Q3BQZ4"/>
<feature type="transmembrane region" description="Helical" evidence="6">
    <location>
        <begin position="185"/>
        <end position="205"/>
    </location>
</feature>
<dbReference type="NCBIfam" id="NF037982">
    <property type="entry name" value="Nramp_1"/>
    <property type="match status" value="1"/>
</dbReference>
<dbReference type="GO" id="GO:0030026">
    <property type="term" value="P:intracellular manganese ion homeostasis"/>
    <property type="evidence" value="ECO:0007669"/>
    <property type="project" value="TreeGrafter"/>
</dbReference>
<dbReference type="Pfam" id="PF01566">
    <property type="entry name" value="Nramp"/>
    <property type="match status" value="2"/>
</dbReference>
<feature type="transmembrane region" description="Helical" evidence="6">
    <location>
        <begin position="451"/>
        <end position="476"/>
    </location>
</feature>
<keyword evidence="4 6" id="KW-0472">Membrane</keyword>
<dbReference type="InterPro" id="IPR001046">
    <property type="entry name" value="NRAMP_fam"/>
</dbReference>
<feature type="transmembrane region" description="Helical" evidence="6">
    <location>
        <begin position="225"/>
        <end position="243"/>
    </location>
</feature>
<dbReference type="NCBIfam" id="TIGR01197">
    <property type="entry name" value="nramp"/>
    <property type="match status" value="1"/>
</dbReference>
<comment type="caution">
    <text evidence="7">The sequence shown here is derived from an EMBL/GenBank/DDBJ whole genome shotgun (WGS) entry which is preliminary data.</text>
</comment>
<proteinExistence type="predicted"/>
<dbReference type="OrthoDB" id="409173at2759"/>
<evidence type="ECO:0000256" key="4">
    <source>
        <dbReference type="ARBA" id="ARBA00023136"/>
    </source>
</evidence>
<feature type="region of interest" description="Disordered" evidence="5">
    <location>
        <begin position="1"/>
        <end position="23"/>
    </location>
</feature>
<evidence type="ECO:0000313" key="8">
    <source>
        <dbReference type="Proteomes" id="UP000765509"/>
    </source>
</evidence>
<evidence type="ECO:0000256" key="2">
    <source>
        <dbReference type="ARBA" id="ARBA00022692"/>
    </source>
</evidence>
<gene>
    <name evidence="7" type="ORF">O181_009243</name>
</gene>
<organism evidence="7 8">
    <name type="scientific">Austropuccinia psidii MF-1</name>
    <dbReference type="NCBI Taxonomy" id="1389203"/>
    <lineage>
        <taxon>Eukaryota</taxon>
        <taxon>Fungi</taxon>
        <taxon>Dikarya</taxon>
        <taxon>Basidiomycota</taxon>
        <taxon>Pucciniomycotina</taxon>
        <taxon>Pucciniomycetes</taxon>
        <taxon>Pucciniales</taxon>
        <taxon>Sphaerophragmiaceae</taxon>
        <taxon>Austropuccinia</taxon>
    </lineage>
</organism>
<feature type="transmembrane region" description="Helical" evidence="6">
    <location>
        <begin position="552"/>
        <end position="573"/>
    </location>
</feature>
<dbReference type="Proteomes" id="UP000765509">
    <property type="component" value="Unassembled WGS sequence"/>
</dbReference>
<dbReference type="PANTHER" id="PTHR11706:SF101">
    <property type="entry name" value="MANGANESE TRANSPORTER SMF1"/>
    <property type="match status" value="1"/>
</dbReference>
<feature type="transmembrane region" description="Helical" evidence="6">
    <location>
        <begin position="153"/>
        <end position="173"/>
    </location>
</feature>
<feature type="compositionally biased region" description="Low complexity" evidence="5">
    <location>
        <begin position="294"/>
        <end position="308"/>
    </location>
</feature>
<feature type="transmembrane region" description="Helical" evidence="6">
    <location>
        <begin position="331"/>
        <end position="350"/>
    </location>
</feature>
<evidence type="ECO:0000313" key="7">
    <source>
        <dbReference type="EMBL" id="MBW0469528.1"/>
    </source>
</evidence>
<dbReference type="GO" id="GO:0034755">
    <property type="term" value="P:iron ion transmembrane transport"/>
    <property type="evidence" value="ECO:0007669"/>
    <property type="project" value="TreeGrafter"/>
</dbReference>
<keyword evidence="2 6" id="KW-0812">Transmembrane</keyword>
<evidence type="ECO:0000256" key="3">
    <source>
        <dbReference type="ARBA" id="ARBA00022989"/>
    </source>
</evidence>
<feature type="transmembrane region" description="Helical" evidence="6">
    <location>
        <begin position="385"/>
        <end position="407"/>
    </location>
</feature>
<evidence type="ECO:0000256" key="1">
    <source>
        <dbReference type="ARBA" id="ARBA00004141"/>
    </source>
</evidence>
<feature type="region of interest" description="Disordered" evidence="5">
    <location>
        <begin position="260"/>
        <end position="308"/>
    </location>
</feature>
<feature type="transmembrane region" description="Helical" evidence="6">
    <location>
        <begin position="427"/>
        <end position="445"/>
    </location>
</feature>
<dbReference type="GO" id="GO:0005384">
    <property type="term" value="F:manganese ion transmembrane transporter activity"/>
    <property type="evidence" value="ECO:0007669"/>
    <property type="project" value="TreeGrafter"/>
</dbReference>
<dbReference type="GO" id="GO:0005886">
    <property type="term" value="C:plasma membrane"/>
    <property type="evidence" value="ECO:0007669"/>
    <property type="project" value="TreeGrafter"/>
</dbReference>
<feature type="transmembrane region" description="Helical" evidence="6">
    <location>
        <begin position="113"/>
        <end position="133"/>
    </location>
</feature>
<dbReference type="EMBL" id="AVOT02002212">
    <property type="protein sequence ID" value="MBW0469528.1"/>
    <property type="molecule type" value="Genomic_DNA"/>
</dbReference>
<sequence>MSSSMDLRPESSSDSNPSPPPKRAPGLLGVLKRHIRFIGPGIVTSAAYYDPGNWATNIQAGSLFGNIHLFVLLLAICLAIFLQILATRLGFVSRKDISQNCRAVLYSQPQKKTWFRSFLLYSLWLLFEVGILFADMGELLGSTIAYTLLIPQLPVWAATLLTFPEVFLALLFFRKGKRSRRSMQLFEIMITLVVMIVVVSSLILMFKVKPNFLEVFKGYIPQSKLISGTALYTAIGILGATVGPHSIILGATMATQDSTYDDHDQVQKSQTASKDLRNLNPSIPDPEKQSYQFPSLENPTSSTLSTLEEPSSTSRSLLGCKSYLAHASFDIAASIFTLPLIVNSAILVASSTEFFYTKKPGAESTDQADITSMHALLKTNLGPGFATLFAISLLLSGQAASLTITIAGQSVSEGFLQRQISPLMRRLITRTLGIIPAVIISALSGKDGISSMLIATQVAISIFLPFAIIPLAYFAARKDVMSISMQSTPQPFPTNEPFKHNQSISKTQEIYPIDKQHVIKNQNHHVSFPFRHQTELSNPEPPKYHSFANGKIVNIIVCLIVVIVLVSNTYGIYQAVASD</sequence>
<dbReference type="PANTHER" id="PTHR11706">
    <property type="entry name" value="SOLUTE CARRIER PROTEIN FAMILY 11 MEMBER"/>
    <property type="match status" value="1"/>
</dbReference>
<keyword evidence="8" id="KW-1185">Reference proteome</keyword>
<reference evidence="7" key="1">
    <citation type="submission" date="2021-03" db="EMBL/GenBank/DDBJ databases">
        <title>Draft genome sequence of rust myrtle Austropuccinia psidii MF-1, a brazilian biotype.</title>
        <authorList>
            <person name="Quecine M.C."/>
            <person name="Pachon D.M.R."/>
            <person name="Bonatelli M.L."/>
            <person name="Correr F.H."/>
            <person name="Franceschini L.M."/>
            <person name="Leite T.F."/>
            <person name="Margarido G.R.A."/>
            <person name="Almeida C.A."/>
            <person name="Ferrarezi J.A."/>
            <person name="Labate C.A."/>
        </authorList>
    </citation>
    <scope>NUCLEOTIDE SEQUENCE</scope>
    <source>
        <strain evidence="7">MF-1</strain>
    </source>
</reference>
<keyword evidence="3 6" id="KW-1133">Transmembrane helix</keyword>
<evidence type="ECO:0000256" key="5">
    <source>
        <dbReference type="SAM" id="MobiDB-lite"/>
    </source>
</evidence>
<protein>
    <submittedName>
        <fullName evidence="7">Uncharacterized protein</fullName>
    </submittedName>
</protein>
<evidence type="ECO:0000256" key="6">
    <source>
        <dbReference type="SAM" id="Phobius"/>
    </source>
</evidence>
<accession>A0A9Q3BQZ4</accession>
<comment type="subcellular location">
    <subcellularLocation>
        <location evidence="1">Membrane</location>
        <topology evidence="1">Multi-pass membrane protein</topology>
    </subcellularLocation>
</comment>